<protein>
    <submittedName>
        <fullName evidence="2">L-ascorbate metabolism protein UlaG, beta-lactamase superfamily</fullName>
    </submittedName>
</protein>
<accession>A0A1M5W828</accession>
<evidence type="ECO:0000313" key="2">
    <source>
        <dbReference type="EMBL" id="SHH83630.1"/>
    </source>
</evidence>
<dbReference type="PANTHER" id="PTHR15032:SF36">
    <property type="entry name" value="METALLO-BETA-LACTAMASE DOMAIN-CONTAINING PROTEIN"/>
    <property type="match status" value="1"/>
</dbReference>
<evidence type="ECO:0000259" key="1">
    <source>
        <dbReference type="Pfam" id="PF12706"/>
    </source>
</evidence>
<dbReference type="OrthoDB" id="9805728at2"/>
<feature type="domain" description="Metallo-beta-lactamase" evidence="1">
    <location>
        <begin position="58"/>
        <end position="238"/>
    </location>
</feature>
<reference evidence="2 3" key="1">
    <citation type="submission" date="2016-11" db="EMBL/GenBank/DDBJ databases">
        <authorList>
            <person name="Jaros S."/>
            <person name="Januszkiewicz K."/>
            <person name="Wedrychowicz H."/>
        </authorList>
    </citation>
    <scope>NUCLEOTIDE SEQUENCE [LARGE SCALE GENOMIC DNA]</scope>
    <source>
        <strain evidence="2 3">DSM 3089</strain>
    </source>
</reference>
<dbReference type="InterPro" id="IPR001279">
    <property type="entry name" value="Metallo-B-lactamas"/>
</dbReference>
<dbReference type="Proteomes" id="UP000184526">
    <property type="component" value="Unassembled WGS sequence"/>
</dbReference>
<dbReference type="EMBL" id="FQXP01000005">
    <property type="protein sequence ID" value="SHH83630.1"/>
    <property type="molecule type" value="Genomic_DNA"/>
</dbReference>
<dbReference type="RefSeq" id="WP_072831500.1">
    <property type="nucleotide sequence ID" value="NZ_FQXP01000005.1"/>
</dbReference>
<dbReference type="SUPFAM" id="SSF56281">
    <property type="entry name" value="Metallo-hydrolase/oxidoreductase"/>
    <property type="match status" value="1"/>
</dbReference>
<dbReference type="Pfam" id="PF12706">
    <property type="entry name" value="Lactamase_B_2"/>
    <property type="match status" value="1"/>
</dbReference>
<gene>
    <name evidence="2" type="ORF">SAMN02745196_01606</name>
</gene>
<dbReference type="AlphaFoldDB" id="A0A1M5W828"/>
<evidence type="ECO:0000313" key="3">
    <source>
        <dbReference type="Proteomes" id="UP000184526"/>
    </source>
</evidence>
<organism evidence="2 3">
    <name type="scientific">Clostridium collagenovorans DSM 3089</name>
    <dbReference type="NCBI Taxonomy" id="1121306"/>
    <lineage>
        <taxon>Bacteria</taxon>
        <taxon>Bacillati</taxon>
        <taxon>Bacillota</taxon>
        <taxon>Clostridia</taxon>
        <taxon>Eubacteriales</taxon>
        <taxon>Clostridiaceae</taxon>
        <taxon>Clostridium</taxon>
    </lineage>
</organism>
<dbReference type="Gene3D" id="3.60.15.10">
    <property type="entry name" value="Ribonuclease Z/Hydroxyacylglutathione hydrolase-like"/>
    <property type="match status" value="1"/>
</dbReference>
<sequence>MKSNKLISICGYMYHLHRRNFKIYFKPAEIPYSDALCLNSIHWLGHATTVINLNDKIIVTDPVIRKNIGQMKRLIKPSLDLTEIHIDYILISHGHMDHLDIRSLKRLNKDAIIITPPQYKRIIKWAGFTNIITLKHNELFQDEFIKVKALEAKHDGNRYNYGKFSPSNAYLISSEDKKVFFPGDTAYTESFNNVEADVALMPVGCYMPLEFQEMHCSPTQAYEMFKMSKCKTMIPIHYKTFILAQDIDMNTTQTLQSFNDPAVKIVEVGQTFKL</sequence>
<dbReference type="PANTHER" id="PTHR15032">
    <property type="entry name" value="N-ACYL-PHOSPHATIDYLETHANOLAMINE-HYDROLYZING PHOSPHOLIPASE D"/>
    <property type="match status" value="1"/>
</dbReference>
<proteinExistence type="predicted"/>
<name>A0A1M5W828_9CLOT</name>
<dbReference type="GO" id="GO:0005737">
    <property type="term" value="C:cytoplasm"/>
    <property type="evidence" value="ECO:0007669"/>
    <property type="project" value="TreeGrafter"/>
</dbReference>
<dbReference type="InterPro" id="IPR036866">
    <property type="entry name" value="RibonucZ/Hydroxyglut_hydro"/>
</dbReference>
<dbReference type="STRING" id="1121306.SAMN02745196_01606"/>
<keyword evidence="3" id="KW-1185">Reference proteome</keyword>